<feature type="transmembrane region" description="Helical" evidence="1">
    <location>
        <begin position="234"/>
        <end position="256"/>
    </location>
</feature>
<feature type="transmembrane region" description="Helical" evidence="1">
    <location>
        <begin position="209"/>
        <end position="225"/>
    </location>
</feature>
<feature type="transmembrane region" description="Helical" evidence="1">
    <location>
        <begin position="304"/>
        <end position="319"/>
    </location>
</feature>
<name>A0A1B6VIY3_9PROT</name>
<sequence>MSINIYYFYRTKYSQVGLYFKYIFSVFGFVIITVIYLLGYLHNPARPSPAARFPEGWWGWFDQSKYLQSAQAISHWDLSPAQHWYPFGYALLGAPFVWMGNNCYLLPDLLCLLATVGAIIFLAEGLGLSVFAGMLIAIGTTVFPAPILSVWVVPWNTTLSVPLIWWAFALATRLVLLKDAGRLSISRLPLFVLLGALLAFIPVTRPTDLLISGGVAATCFLTALWERELRWKELLAAVAGATVVLGIAGALYVQIYGFHASEYMVHSKELGFRTDLLWWKTYLLLLTPRPWFPDGEGLMEQINWLFFGIAGIAMLPWTARSRKDIPYILLAGLCIGYSLLFFSYIDLIPSGLWRYNNVHYFKWVLPAMGLLAWRGITALFSPRWRVALGTIAAVFVLSCIRLLPVQVPNGSSGVWMLTLHEAPPSWPDSYFRDMTVADQDGKLANITGFRSLPDTQGERWIALARPFDGVVRSLTMQDQNSLPVTSWGMKLSLRPNPCWLPPYACRYKAPMP</sequence>
<evidence type="ECO:0000313" key="3">
    <source>
        <dbReference type="Proteomes" id="UP000077786"/>
    </source>
</evidence>
<keyword evidence="1" id="KW-0472">Membrane</keyword>
<reference evidence="2 3" key="1">
    <citation type="submission" date="2016-03" db="EMBL/GenBank/DDBJ databases">
        <title>Draft genome sequence of Gluconobacter cerinus strain CECT 9110.</title>
        <authorList>
            <person name="Sainz F."/>
            <person name="Mas A."/>
            <person name="Torija M.J."/>
        </authorList>
    </citation>
    <scope>NUCLEOTIDE SEQUENCE [LARGE SCALE GENOMIC DNA]</scope>
    <source>
        <strain evidence="2 3">CECT 9110</strain>
    </source>
</reference>
<evidence type="ECO:0000313" key="2">
    <source>
        <dbReference type="EMBL" id="OAJ67170.1"/>
    </source>
</evidence>
<dbReference type="PATRIC" id="fig|38307.3.peg.2215"/>
<dbReference type="AlphaFoldDB" id="A0A1B6VIY3"/>
<dbReference type="EMBL" id="LUTU01000009">
    <property type="protein sequence ID" value="OAJ67170.1"/>
    <property type="molecule type" value="Genomic_DNA"/>
</dbReference>
<feature type="transmembrane region" description="Helical" evidence="1">
    <location>
        <begin position="386"/>
        <end position="403"/>
    </location>
</feature>
<gene>
    <name evidence="2" type="ORF">A0123_02142</name>
</gene>
<keyword evidence="1" id="KW-1133">Transmembrane helix</keyword>
<feature type="transmembrane region" description="Helical" evidence="1">
    <location>
        <begin position="20"/>
        <end position="41"/>
    </location>
</feature>
<evidence type="ECO:0008006" key="4">
    <source>
        <dbReference type="Google" id="ProtNLM"/>
    </source>
</evidence>
<feature type="transmembrane region" description="Helical" evidence="1">
    <location>
        <begin position="159"/>
        <end position="176"/>
    </location>
</feature>
<proteinExistence type="predicted"/>
<dbReference type="Proteomes" id="UP000077786">
    <property type="component" value="Unassembled WGS sequence"/>
</dbReference>
<protein>
    <recommendedName>
        <fullName evidence="4">Glycosyltransferase RgtA/B/C/D-like domain-containing protein</fullName>
    </recommendedName>
</protein>
<organism evidence="2 3">
    <name type="scientific">Gluconobacter cerinus</name>
    <dbReference type="NCBI Taxonomy" id="38307"/>
    <lineage>
        <taxon>Bacteria</taxon>
        <taxon>Pseudomonadati</taxon>
        <taxon>Pseudomonadota</taxon>
        <taxon>Alphaproteobacteria</taxon>
        <taxon>Acetobacterales</taxon>
        <taxon>Acetobacteraceae</taxon>
        <taxon>Gluconobacter</taxon>
    </lineage>
</organism>
<comment type="caution">
    <text evidence="2">The sequence shown here is derived from an EMBL/GenBank/DDBJ whole genome shotgun (WGS) entry which is preliminary data.</text>
</comment>
<accession>A0A1B6VIY3</accession>
<feature type="transmembrane region" description="Helical" evidence="1">
    <location>
        <begin position="325"/>
        <end position="348"/>
    </location>
</feature>
<feature type="transmembrane region" description="Helical" evidence="1">
    <location>
        <begin position="360"/>
        <end position="380"/>
    </location>
</feature>
<dbReference type="OrthoDB" id="8448482at2"/>
<dbReference type="RefSeq" id="WP_157091213.1">
    <property type="nucleotide sequence ID" value="NZ_LUTU01000009.1"/>
</dbReference>
<evidence type="ECO:0000256" key="1">
    <source>
        <dbReference type="SAM" id="Phobius"/>
    </source>
</evidence>
<feature type="transmembrane region" description="Helical" evidence="1">
    <location>
        <begin position="188"/>
        <end position="203"/>
    </location>
</feature>
<keyword evidence="1" id="KW-0812">Transmembrane</keyword>